<evidence type="ECO:0008006" key="7">
    <source>
        <dbReference type="Google" id="ProtNLM"/>
    </source>
</evidence>
<dbReference type="AlphaFoldDB" id="A0A177YEW1"/>
<evidence type="ECO:0000259" key="4">
    <source>
        <dbReference type="Pfam" id="PF23359"/>
    </source>
</evidence>
<feature type="domain" description="Lsr2 DNA-binding" evidence="4">
    <location>
        <begin position="93"/>
        <end position="128"/>
    </location>
</feature>
<comment type="caution">
    <text evidence="5">The sequence shown here is derived from an EMBL/GenBank/DDBJ whole genome shotgun (WGS) entry which is preliminary data.</text>
</comment>
<dbReference type="Gene3D" id="4.10.320.10">
    <property type="entry name" value="E3-binding domain"/>
    <property type="match status" value="1"/>
</dbReference>
<dbReference type="Pfam" id="PF23359">
    <property type="entry name" value="Lsr2_DNA-bd"/>
    <property type="match status" value="1"/>
</dbReference>
<reference evidence="5 6" key="1">
    <citation type="submission" date="2016-03" db="EMBL/GenBank/DDBJ databases">
        <title>Genome sequence of Rhodococcus kyotonensis KB10.</title>
        <authorList>
            <person name="Jeong H."/>
            <person name="Hong C.E."/>
            <person name="Jo S.H."/>
            <person name="Park J.M."/>
        </authorList>
    </citation>
    <scope>NUCLEOTIDE SEQUENCE [LARGE SCALE GENOMIC DNA]</scope>
    <source>
        <strain evidence="5 6">KB10</strain>
    </source>
</reference>
<proteinExistence type="predicted"/>
<keyword evidence="1" id="KW-0238">DNA-binding</keyword>
<name>A0A177YEW1_9NOCA</name>
<organism evidence="5 6">
    <name type="scientific">Rhodococcoides kyotonense</name>
    <dbReference type="NCBI Taxonomy" id="398843"/>
    <lineage>
        <taxon>Bacteria</taxon>
        <taxon>Bacillati</taxon>
        <taxon>Actinomycetota</taxon>
        <taxon>Actinomycetes</taxon>
        <taxon>Mycobacteriales</taxon>
        <taxon>Nocardiaceae</taxon>
        <taxon>Rhodococcoides</taxon>
    </lineage>
</organism>
<keyword evidence="6" id="KW-1185">Reference proteome</keyword>
<dbReference type="InterPro" id="IPR055370">
    <property type="entry name" value="Lsr2_DNA-bd"/>
</dbReference>
<protein>
    <recommendedName>
        <fullName evidence="7">Lsr2 protein</fullName>
    </recommendedName>
</protein>
<feature type="compositionally biased region" description="Low complexity" evidence="2">
    <location>
        <begin position="69"/>
        <end position="88"/>
    </location>
</feature>
<feature type="domain" description="Lsr2 dimerization" evidence="3">
    <location>
        <begin position="1"/>
        <end position="62"/>
    </location>
</feature>
<dbReference type="InterPro" id="IPR036625">
    <property type="entry name" value="E3-bd_dom_sf"/>
</dbReference>
<dbReference type="GO" id="GO:0003677">
    <property type="term" value="F:DNA binding"/>
    <property type="evidence" value="ECO:0007669"/>
    <property type="project" value="UniProtKB-KW"/>
</dbReference>
<feature type="region of interest" description="Disordered" evidence="2">
    <location>
        <begin position="62"/>
        <end position="98"/>
    </location>
</feature>
<evidence type="ECO:0000259" key="3">
    <source>
        <dbReference type="Pfam" id="PF11774"/>
    </source>
</evidence>
<dbReference type="InterPro" id="IPR042261">
    <property type="entry name" value="Lsr2-like_dimerization"/>
</dbReference>
<evidence type="ECO:0000313" key="6">
    <source>
        <dbReference type="Proteomes" id="UP000077519"/>
    </source>
</evidence>
<dbReference type="Gene3D" id="3.30.60.230">
    <property type="entry name" value="Lsr2, dimerization domain"/>
    <property type="match status" value="1"/>
</dbReference>
<evidence type="ECO:0000313" key="5">
    <source>
        <dbReference type="EMBL" id="OAK53850.1"/>
    </source>
</evidence>
<dbReference type="Proteomes" id="UP000077519">
    <property type="component" value="Unassembled WGS sequence"/>
</dbReference>
<sequence length="129" mass="14059">MAKQVSVQLVDDIDNSVIEDGSGESIEFSVAGVDYVIDLKNKNATEFHRKLDYYIEHATRVGGRKRKASPAGTATAAPTAAPSTTSSSKTKRDPAQTRAIRQWAFDEGYELSSRGRIPAEIEEAYDAAH</sequence>
<evidence type="ECO:0000256" key="1">
    <source>
        <dbReference type="ARBA" id="ARBA00023125"/>
    </source>
</evidence>
<dbReference type="GO" id="GO:0016746">
    <property type="term" value="F:acyltransferase activity"/>
    <property type="evidence" value="ECO:0007669"/>
    <property type="project" value="InterPro"/>
</dbReference>
<accession>A0A177YEW1</accession>
<dbReference type="EMBL" id="LVHI01000015">
    <property type="protein sequence ID" value="OAK53850.1"/>
    <property type="molecule type" value="Genomic_DNA"/>
</dbReference>
<dbReference type="InterPro" id="IPR024412">
    <property type="entry name" value="Lsr2_dim_dom"/>
</dbReference>
<gene>
    <name evidence="5" type="ORF">A3K89_22300</name>
</gene>
<evidence type="ECO:0000256" key="2">
    <source>
        <dbReference type="SAM" id="MobiDB-lite"/>
    </source>
</evidence>
<dbReference type="Pfam" id="PF11774">
    <property type="entry name" value="Lsr2"/>
    <property type="match status" value="1"/>
</dbReference>
<dbReference type="RefSeq" id="WP_068426914.1">
    <property type="nucleotide sequence ID" value="NZ_LVHI01000015.1"/>
</dbReference>